<evidence type="ECO:0008006" key="3">
    <source>
        <dbReference type="Google" id="ProtNLM"/>
    </source>
</evidence>
<proteinExistence type="predicted"/>
<dbReference type="Proteomes" id="UP001159042">
    <property type="component" value="Unassembled WGS sequence"/>
</dbReference>
<evidence type="ECO:0000313" key="2">
    <source>
        <dbReference type="Proteomes" id="UP001159042"/>
    </source>
</evidence>
<comment type="caution">
    <text evidence="1">The sequence shown here is derived from an EMBL/GenBank/DDBJ whole genome shotgun (WGS) entry which is preliminary data.</text>
</comment>
<name>A0AAV8WCX3_9CUCU</name>
<reference evidence="1 2" key="1">
    <citation type="journal article" date="2023" name="Insect Mol. Biol.">
        <title>Genome sequencing provides insights into the evolution of gene families encoding plant cell wall-degrading enzymes in longhorned beetles.</title>
        <authorList>
            <person name="Shin N.R."/>
            <person name="Okamura Y."/>
            <person name="Kirsch R."/>
            <person name="Pauchet Y."/>
        </authorList>
    </citation>
    <scope>NUCLEOTIDE SEQUENCE [LARGE SCALE GENOMIC DNA]</scope>
    <source>
        <strain evidence="1">EAD_L_NR</strain>
    </source>
</reference>
<organism evidence="1 2">
    <name type="scientific">Exocentrus adspersus</name>
    <dbReference type="NCBI Taxonomy" id="1586481"/>
    <lineage>
        <taxon>Eukaryota</taxon>
        <taxon>Metazoa</taxon>
        <taxon>Ecdysozoa</taxon>
        <taxon>Arthropoda</taxon>
        <taxon>Hexapoda</taxon>
        <taxon>Insecta</taxon>
        <taxon>Pterygota</taxon>
        <taxon>Neoptera</taxon>
        <taxon>Endopterygota</taxon>
        <taxon>Coleoptera</taxon>
        <taxon>Polyphaga</taxon>
        <taxon>Cucujiformia</taxon>
        <taxon>Chrysomeloidea</taxon>
        <taxon>Cerambycidae</taxon>
        <taxon>Lamiinae</taxon>
        <taxon>Acanthocinini</taxon>
        <taxon>Exocentrus</taxon>
    </lineage>
</organism>
<protein>
    <recommendedName>
        <fullName evidence="3">SpoVT-AbrB domain-containing protein</fullName>
    </recommendedName>
</protein>
<sequence length="95" mass="10461">MSSKKRAGARLFVNLDSVRKEFSFTPPAFYQLGQVVLPNPVEGSNEINTSGRCSNRKTRFAWINNSAYMNINTAGTVSIPPTRKKAPGKEVMVLA</sequence>
<dbReference type="EMBL" id="JANEYG010000003">
    <property type="protein sequence ID" value="KAJ8924153.1"/>
    <property type="molecule type" value="Genomic_DNA"/>
</dbReference>
<evidence type="ECO:0000313" key="1">
    <source>
        <dbReference type="EMBL" id="KAJ8924153.1"/>
    </source>
</evidence>
<dbReference type="AlphaFoldDB" id="A0AAV8WCX3"/>
<accession>A0AAV8WCX3</accession>
<keyword evidence="2" id="KW-1185">Reference proteome</keyword>
<gene>
    <name evidence="1" type="ORF">NQ315_006937</name>
</gene>